<evidence type="ECO:0000313" key="3">
    <source>
        <dbReference type="Proteomes" id="UP000287651"/>
    </source>
</evidence>
<protein>
    <submittedName>
        <fullName evidence="2">Uncharacterized protein</fullName>
    </submittedName>
</protein>
<sequence>MQNERTRSEPHTHRLALRIVDGGRSFERKIESGGPNRRRVSGIGGSPEEIRDEGDSEKRDAGQDQEVLSRRVGSRHPDPHGSSPRRDRRSMTGGSERRFRRVGSFKVERGQWIQRVRRRSELIICLIGSSERSRAQSCSKSGCKALDSRSNAFVGGR</sequence>
<dbReference type="Proteomes" id="UP000287651">
    <property type="component" value="Unassembled WGS sequence"/>
</dbReference>
<feature type="region of interest" description="Disordered" evidence="1">
    <location>
        <begin position="1"/>
        <end position="99"/>
    </location>
</feature>
<reference evidence="2 3" key="1">
    <citation type="journal article" date="2014" name="Agronomy (Basel)">
        <title>A Draft Genome Sequence for Ensete ventricosum, the Drought-Tolerant Tree Against Hunger.</title>
        <authorList>
            <person name="Harrison J."/>
            <person name="Moore K.A."/>
            <person name="Paszkiewicz K."/>
            <person name="Jones T."/>
            <person name="Grant M."/>
            <person name="Ambacheew D."/>
            <person name="Muzemil S."/>
            <person name="Studholme D.J."/>
        </authorList>
    </citation>
    <scope>NUCLEOTIDE SEQUENCE [LARGE SCALE GENOMIC DNA]</scope>
</reference>
<gene>
    <name evidence="2" type="ORF">B296_00000863</name>
</gene>
<dbReference type="EMBL" id="AMZH03000003">
    <property type="protein sequence ID" value="RRT86194.1"/>
    <property type="molecule type" value="Genomic_DNA"/>
</dbReference>
<accession>A0A427BCN5</accession>
<name>A0A427BCN5_ENSVE</name>
<evidence type="ECO:0000313" key="2">
    <source>
        <dbReference type="EMBL" id="RRT86194.1"/>
    </source>
</evidence>
<comment type="caution">
    <text evidence="2">The sequence shown here is derived from an EMBL/GenBank/DDBJ whole genome shotgun (WGS) entry which is preliminary data.</text>
</comment>
<proteinExistence type="predicted"/>
<organism evidence="2 3">
    <name type="scientific">Ensete ventricosum</name>
    <name type="common">Abyssinian banana</name>
    <name type="synonym">Musa ensete</name>
    <dbReference type="NCBI Taxonomy" id="4639"/>
    <lineage>
        <taxon>Eukaryota</taxon>
        <taxon>Viridiplantae</taxon>
        <taxon>Streptophyta</taxon>
        <taxon>Embryophyta</taxon>
        <taxon>Tracheophyta</taxon>
        <taxon>Spermatophyta</taxon>
        <taxon>Magnoliopsida</taxon>
        <taxon>Liliopsida</taxon>
        <taxon>Zingiberales</taxon>
        <taxon>Musaceae</taxon>
        <taxon>Ensete</taxon>
    </lineage>
</organism>
<evidence type="ECO:0000256" key="1">
    <source>
        <dbReference type="SAM" id="MobiDB-lite"/>
    </source>
</evidence>
<feature type="compositionally biased region" description="Basic and acidic residues" evidence="1">
    <location>
        <begin position="1"/>
        <end position="12"/>
    </location>
</feature>
<feature type="region of interest" description="Disordered" evidence="1">
    <location>
        <begin position="136"/>
        <end position="157"/>
    </location>
</feature>
<dbReference type="AlphaFoldDB" id="A0A427BCN5"/>